<organism evidence="1 2">
    <name type="scientific">Lagenidium giganteum</name>
    <dbReference type="NCBI Taxonomy" id="4803"/>
    <lineage>
        <taxon>Eukaryota</taxon>
        <taxon>Sar</taxon>
        <taxon>Stramenopiles</taxon>
        <taxon>Oomycota</taxon>
        <taxon>Peronosporomycetes</taxon>
        <taxon>Pythiales</taxon>
        <taxon>Pythiaceae</taxon>
    </lineage>
</organism>
<dbReference type="EMBL" id="DAKRPA010000109">
    <property type="protein sequence ID" value="DAZ98333.1"/>
    <property type="molecule type" value="Genomic_DNA"/>
</dbReference>
<dbReference type="Proteomes" id="UP001146120">
    <property type="component" value="Unassembled WGS sequence"/>
</dbReference>
<protein>
    <submittedName>
        <fullName evidence="1">Uncharacterized protein</fullName>
    </submittedName>
</protein>
<comment type="caution">
    <text evidence="1">The sequence shown here is derived from an EMBL/GenBank/DDBJ whole genome shotgun (WGS) entry which is preliminary data.</text>
</comment>
<dbReference type="AlphaFoldDB" id="A0AAV2YYS6"/>
<reference evidence="1" key="1">
    <citation type="submission" date="2022-11" db="EMBL/GenBank/DDBJ databases">
        <authorList>
            <person name="Morgan W.R."/>
            <person name="Tartar A."/>
        </authorList>
    </citation>
    <scope>NUCLEOTIDE SEQUENCE</scope>
    <source>
        <strain evidence="1">ARSEF 373</strain>
    </source>
</reference>
<sequence>MPVTAPDTHGVNMASSSFSASLPVNGSNTLASFNTSVAFYATNFGSGPARDDAQPDPAAANLWQAGTWIDRTDSMFLNSPSVAVIDGSTQNVTSEMLPGGDFVIMEFAFPKFTHLC</sequence>
<evidence type="ECO:0000313" key="2">
    <source>
        <dbReference type="Proteomes" id="UP001146120"/>
    </source>
</evidence>
<name>A0AAV2YYS6_9STRA</name>
<proteinExistence type="predicted"/>
<accession>A0AAV2YYS6</accession>
<keyword evidence="2" id="KW-1185">Reference proteome</keyword>
<evidence type="ECO:0000313" key="1">
    <source>
        <dbReference type="EMBL" id="DAZ98333.1"/>
    </source>
</evidence>
<gene>
    <name evidence="1" type="ORF">N0F65_007140</name>
</gene>
<reference evidence="1" key="2">
    <citation type="journal article" date="2023" name="Microbiol Resour">
        <title>Decontamination and Annotation of the Draft Genome Sequence of the Oomycete Lagenidium giganteum ARSEF 373.</title>
        <authorList>
            <person name="Morgan W.R."/>
            <person name="Tartar A."/>
        </authorList>
    </citation>
    <scope>NUCLEOTIDE SEQUENCE</scope>
    <source>
        <strain evidence="1">ARSEF 373</strain>
    </source>
</reference>